<dbReference type="RefSeq" id="WP_092255481.1">
    <property type="nucleotide sequence ID" value="NZ_CP047199.1"/>
</dbReference>
<sequence>MAATARRVAFDAPESFFHKDPKALWQWSTNEPDLDAVRLATFGAPYREDRPIDGPPAFGVKHNHTLYRKTLERSWGFTDGDGARAQMELLLGPYNHATEFDFIMFAGEELIELERAEGARTAVWEARKRDLESFIARAVAAHSMSGSEAVFQFNCWMDLRTSKTFAEAAPPRVPLTTKAWDLMRIEIVGGKSVELGWLPVDDYLDYSARALQALQHYYPTWADVAAGFWWGRAIWMADEIKTPEGAKRGLGETHETLTNLLIHPQSPWRVAPLHPE</sequence>
<keyword evidence="3" id="KW-1185">Reference proteome</keyword>
<dbReference type="AlphaFoldDB" id="A0A1H9PSX1"/>
<proteinExistence type="predicted"/>
<name>A0A1H9PSX1_9CORY</name>
<reference evidence="3" key="1">
    <citation type="submission" date="2016-10" db="EMBL/GenBank/DDBJ databases">
        <authorList>
            <person name="Varghese N."/>
            <person name="Submissions S."/>
        </authorList>
    </citation>
    <scope>NUCLEOTIDE SEQUENCE [LARGE SCALE GENOMIC DNA]</scope>
    <source>
        <strain evidence="3">DSM 20524</strain>
    </source>
</reference>
<organism evidence="2 3">
    <name type="scientific">Corynebacterium cystitidis DSM 20524</name>
    <dbReference type="NCBI Taxonomy" id="1121357"/>
    <lineage>
        <taxon>Bacteria</taxon>
        <taxon>Bacillati</taxon>
        <taxon>Actinomycetota</taxon>
        <taxon>Actinomycetes</taxon>
        <taxon>Mycobacteriales</taxon>
        <taxon>Corynebacteriaceae</taxon>
        <taxon>Corynebacterium</taxon>
    </lineage>
</organism>
<dbReference type="Pfam" id="PF06889">
    <property type="entry name" value="DUF1266"/>
    <property type="match status" value="1"/>
</dbReference>
<gene>
    <name evidence="2" type="ORF">SAMN05661109_00448</name>
</gene>
<dbReference type="STRING" id="1121357.SAMN05661109_00448"/>
<protein>
    <recommendedName>
        <fullName evidence="1">DUF1266 domain-containing protein</fullName>
    </recommendedName>
</protein>
<feature type="domain" description="DUF1266" evidence="1">
    <location>
        <begin position="71"/>
        <end position="272"/>
    </location>
</feature>
<accession>A0A1H9PSX1</accession>
<dbReference type="Proteomes" id="UP000198929">
    <property type="component" value="Unassembled WGS sequence"/>
</dbReference>
<evidence type="ECO:0000259" key="1">
    <source>
        <dbReference type="Pfam" id="PF06889"/>
    </source>
</evidence>
<evidence type="ECO:0000313" key="3">
    <source>
        <dbReference type="Proteomes" id="UP000198929"/>
    </source>
</evidence>
<dbReference type="InterPro" id="IPR009677">
    <property type="entry name" value="DUF1266"/>
</dbReference>
<evidence type="ECO:0000313" key="2">
    <source>
        <dbReference type="EMBL" id="SER51282.1"/>
    </source>
</evidence>
<dbReference type="EMBL" id="FOGQ01000001">
    <property type="protein sequence ID" value="SER51282.1"/>
    <property type="molecule type" value="Genomic_DNA"/>
</dbReference>